<dbReference type="InterPro" id="IPR006477">
    <property type="entry name" value="Yir_bir_cir"/>
</dbReference>
<evidence type="ECO:0000313" key="3">
    <source>
        <dbReference type="Proteomes" id="UP000008553"/>
    </source>
</evidence>
<reference evidence="2 3" key="1">
    <citation type="journal article" date="2002" name="Nature">
        <title>Genome sequence and comparative analysis of the model rodent malaria parasite Plasmodium yoelii yoelii.</title>
        <authorList>
            <person name="Carlton J.M."/>
            <person name="Angiuoli S.V."/>
            <person name="Suh B.B."/>
            <person name="Kooij T.W."/>
            <person name="Pertea M."/>
            <person name="Silva J.C."/>
            <person name="Ermolaeva M.D."/>
            <person name="Allen J.E."/>
            <person name="Selengut J.D."/>
            <person name="Koo H.L."/>
            <person name="Peterson J.D."/>
            <person name="Pop M."/>
            <person name="Kosack D.S."/>
            <person name="Shumway M.F."/>
            <person name="Bidwell S.L."/>
            <person name="Shallom S.J."/>
            <person name="van Aken S.E."/>
            <person name="Riedmuller S.B."/>
            <person name="Feldblyum T.V."/>
            <person name="Cho J.K."/>
            <person name="Quackenbush J."/>
            <person name="Sedegah M."/>
            <person name="Shoaibi A."/>
            <person name="Cummings L.M."/>
            <person name="Florens L."/>
            <person name="Yates J.R."/>
            <person name="Raine J.D."/>
            <person name="Sinden R.E."/>
            <person name="Harris M.A."/>
            <person name="Cunningham D.A."/>
            <person name="Preiser P.R."/>
            <person name="Bergman L.W."/>
            <person name="Vaidya A.B."/>
            <person name="van Lin L.H."/>
            <person name="Janse C.J."/>
            <person name="Waters A.P."/>
            <person name="Smith H.O."/>
            <person name="White O.R."/>
            <person name="Salzberg S.L."/>
            <person name="Venter J.C."/>
            <person name="Fraser C.M."/>
            <person name="Hoffman S.L."/>
            <person name="Gardner M.J."/>
            <person name="Carucci D.J."/>
        </authorList>
    </citation>
    <scope>NUCLEOTIDE SEQUENCE [LARGE SCALE GENOMIC DNA]</scope>
    <source>
        <strain evidence="2 3">17XNL</strain>
    </source>
</reference>
<evidence type="ECO:0000313" key="2">
    <source>
        <dbReference type="EMBL" id="EAA19011.1"/>
    </source>
</evidence>
<dbReference type="NCBIfam" id="TIGR01590">
    <property type="entry name" value="yir-bir-cir_Pla"/>
    <property type="match status" value="1"/>
</dbReference>
<dbReference type="EMBL" id="AABL01002325">
    <property type="protein sequence ID" value="EAA19011.1"/>
    <property type="molecule type" value="Genomic_DNA"/>
</dbReference>
<keyword evidence="1" id="KW-0812">Transmembrane</keyword>
<dbReference type="Pfam" id="PF06022">
    <property type="entry name" value="Cir_Bir_Yir"/>
    <property type="match status" value="1"/>
</dbReference>
<name>Q7R9X7_PLAYO</name>
<gene>
    <name evidence="2" type="ORF">PY06732</name>
</gene>
<dbReference type="AlphaFoldDB" id="Q7R9X7"/>
<organism evidence="2 3">
    <name type="scientific">Plasmodium yoelii yoelii</name>
    <dbReference type="NCBI Taxonomy" id="73239"/>
    <lineage>
        <taxon>Eukaryota</taxon>
        <taxon>Sar</taxon>
        <taxon>Alveolata</taxon>
        <taxon>Apicomplexa</taxon>
        <taxon>Aconoidasida</taxon>
        <taxon>Haemosporida</taxon>
        <taxon>Plasmodiidae</taxon>
        <taxon>Plasmodium</taxon>
        <taxon>Plasmodium (Vinckeia)</taxon>
    </lineage>
</organism>
<feature type="transmembrane region" description="Helical" evidence="1">
    <location>
        <begin position="282"/>
        <end position="303"/>
    </location>
</feature>
<accession>Q7R9X7</accession>
<dbReference type="Proteomes" id="UP000008553">
    <property type="component" value="Unassembled WGS sequence"/>
</dbReference>
<evidence type="ECO:0000256" key="1">
    <source>
        <dbReference type="SAM" id="Phobius"/>
    </source>
</evidence>
<keyword evidence="3" id="KW-1185">Reference proteome</keyword>
<keyword evidence="1" id="KW-1133">Transmembrane helix</keyword>
<dbReference type="PaxDb" id="73239-Q7R9X7"/>
<proteinExistence type="predicted"/>
<sequence>MYIINSNEFKHKLCYTYDQIFFPDKLKGSEEYEFKSTFFNGYCPNNNCESDINKITAGCLRLFNDMFGNYGSSFDSKTYKDETVCIMIWLGHILSLKSHEGITNLMDFYSKHIEHNTEYTNRKVNDEKYGSYKNVIDQVKEYIDIDISHMPKFYELLKLLCDMNNSYTNENNSKYSEHVNKFAVEYQNLFDDDNNIDNNSYNKVLLVLSKYYNNFEIGRSYKNISIDRPSLPTQKTVKKVNVEGSNGTKTPESSIKTDQSNLVTTTTISNTILPYSSLVNKLIPVLSIVVAIAFFFGISYKYSLFGFRKRSQRQHLREKLKK</sequence>
<comment type="caution">
    <text evidence="2">The sequence shown here is derived from an EMBL/GenBank/DDBJ whole genome shotgun (WGS) entry which is preliminary data.</text>
</comment>
<protein>
    <submittedName>
        <fullName evidence="2">Bir1 protein</fullName>
    </submittedName>
</protein>
<keyword evidence="1" id="KW-0472">Membrane</keyword>
<dbReference type="InParanoid" id="Q7R9X7"/>